<evidence type="ECO:0000256" key="5">
    <source>
        <dbReference type="ARBA" id="ARBA00022989"/>
    </source>
</evidence>
<dbReference type="AlphaFoldDB" id="A0A2K1PC57"/>
<keyword evidence="5 7" id="KW-1133">Transmembrane helix</keyword>
<comment type="caution">
    <text evidence="9">The sequence shown here is derived from an EMBL/GenBank/DDBJ whole genome shotgun (WGS) entry which is preliminary data.</text>
</comment>
<keyword evidence="10" id="KW-1185">Reference proteome</keyword>
<dbReference type="PANTHER" id="PTHR30193">
    <property type="entry name" value="ABC TRANSPORTER PERMEASE PROTEIN"/>
    <property type="match status" value="1"/>
</dbReference>
<dbReference type="CDD" id="cd06261">
    <property type="entry name" value="TM_PBP2"/>
    <property type="match status" value="1"/>
</dbReference>
<evidence type="ECO:0000256" key="1">
    <source>
        <dbReference type="ARBA" id="ARBA00004651"/>
    </source>
</evidence>
<sequence length="302" mass="34455">MKQKKKKGDVFILKLKNKYNLTTFVFLLPWIITFIIFSVYPIIFSFGISFTDYTGLSPEMNFVGLKNYFSLFKDEIFLKAMRNTFIFVIGTIPFTTVISILLAVLINSKMVRFKGLFKAGFFLPSVMSMVVISTIWRYIYSADGILNYLLQTIGIEKNTGWLASPDTALLSIMIMNVWAAIGYYTIIFLAGLQSIPEELYESASIDGASNTDKFFKITLPLIKPTLFFVIAINTIRSFQIFTEIFTMTGGGPLNSTQTIVHYLYLTGFRQFRMGYASAMAYILVIIILIITLIQQRVLRSEY</sequence>
<comment type="subcellular location">
    <subcellularLocation>
        <location evidence="1 7">Cell membrane</location>
        <topology evidence="1 7">Multi-pass membrane protein</topology>
    </subcellularLocation>
</comment>
<evidence type="ECO:0000256" key="2">
    <source>
        <dbReference type="ARBA" id="ARBA00022448"/>
    </source>
</evidence>
<feature type="transmembrane region" description="Helical" evidence="7">
    <location>
        <begin position="168"/>
        <end position="192"/>
    </location>
</feature>
<dbReference type="PROSITE" id="PS50928">
    <property type="entry name" value="ABC_TM1"/>
    <property type="match status" value="1"/>
</dbReference>
<feature type="transmembrane region" description="Helical" evidence="7">
    <location>
        <begin position="85"/>
        <end position="107"/>
    </location>
</feature>
<dbReference type="EMBL" id="AZRN01000011">
    <property type="protein sequence ID" value="PNS00369.1"/>
    <property type="molecule type" value="Genomic_DNA"/>
</dbReference>
<evidence type="ECO:0000256" key="4">
    <source>
        <dbReference type="ARBA" id="ARBA00022692"/>
    </source>
</evidence>
<feature type="transmembrane region" description="Helical" evidence="7">
    <location>
        <begin position="21"/>
        <end position="43"/>
    </location>
</feature>
<evidence type="ECO:0000256" key="7">
    <source>
        <dbReference type="RuleBase" id="RU363032"/>
    </source>
</evidence>
<organism evidence="9 10">
    <name type="scientific">Petrotoga mexicana DSM 14811</name>
    <dbReference type="NCBI Taxonomy" id="1122954"/>
    <lineage>
        <taxon>Bacteria</taxon>
        <taxon>Thermotogati</taxon>
        <taxon>Thermotogota</taxon>
        <taxon>Thermotogae</taxon>
        <taxon>Petrotogales</taxon>
        <taxon>Petrotogaceae</taxon>
        <taxon>Petrotoga</taxon>
    </lineage>
</organism>
<evidence type="ECO:0000259" key="8">
    <source>
        <dbReference type="PROSITE" id="PS50928"/>
    </source>
</evidence>
<accession>A0A2K1PC57</accession>
<evidence type="ECO:0000313" key="9">
    <source>
        <dbReference type="EMBL" id="PNS00369.1"/>
    </source>
</evidence>
<reference evidence="9 10" key="1">
    <citation type="submission" date="2013-12" db="EMBL/GenBank/DDBJ databases">
        <title>Comparative genomics of Petrotoga isolates.</title>
        <authorList>
            <person name="Nesbo C.L."/>
            <person name="Charchuk R."/>
            <person name="Chow K."/>
        </authorList>
    </citation>
    <scope>NUCLEOTIDE SEQUENCE [LARGE SCALE GENOMIC DNA]</scope>
    <source>
        <strain evidence="9 10">DSM 14811</strain>
    </source>
</reference>
<feature type="transmembrane region" description="Helical" evidence="7">
    <location>
        <begin position="273"/>
        <end position="293"/>
    </location>
</feature>
<evidence type="ECO:0000256" key="3">
    <source>
        <dbReference type="ARBA" id="ARBA00022475"/>
    </source>
</evidence>
<keyword evidence="2 7" id="KW-0813">Transport</keyword>
<dbReference type="InterPro" id="IPR000515">
    <property type="entry name" value="MetI-like"/>
</dbReference>
<dbReference type="PANTHER" id="PTHR30193:SF37">
    <property type="entry name" value="INNER MEMBRANE ABC TRANSPORTER PERMEASE PROTEIN YCJO"/>
    <property type="match status" value="1"/>
</dbReference>
<feature type="domain" description="ABC transmembrane type-1" evidence="8">
    <location>
        <begin position="81"/>
        <end position="294"/>
    </location>
</feature>
<dbReference type="InterPro" id="IPR035906">
    <property type="entry name" value="MetI-like_sf"/>
</dbReference>
<keyword evidence="6 7" id="KW-0472">Membrane</keyword>
<keyword evidence="3" id="KW-1003">Cell membrane</keyword>
<dbReference type="GO" id="GO:0055085">
    <property type="term" value="P:transmembrane transport"/>
    <property type="evidence" value="ECO:0007669"/>
    <property type="project" value="InterPro"/>
</dbReference>
<dbReference type="Proteomes" id="UP000236604">
    <property type="component" value="Unassembled WGS sequence"/>
</dbReference>
<evidence type="ECO:0000256" key="6">
    <source>
        <dbReference type="ARBA" id="ARBA00023136"/>
    </source>
</evidence>
<dbReference type="SUPFAM" id="SSF161098">
    <property type="entry name" value="MetI-like"/>
    <property type="match status" value="1"/>
</dbReference>
<protein>
    <submittedName>
        <fullName evidence="9">ABC transporter permease</fullName>
    </submittedName>
</protein>
<dbReference type="Gene3D" id="1.10.3720.10">
    <property type="entry name" value="MetI-like"/>
    <property type="match status" value="1"/>
</dbReference>
<dbReference type="InterPro" id="IPR051393">
    <property type="entry name" value="ABC_transporter_permease"/>
</dbReference>
<evidence type="ECO:0000313" key="10">
    <source>
        <dbReference type="Proteomes" id="UP000236604"/>
    </source>
</evidence>
<comment type="similarity">
    <text evidence="7">Belongs to the binding-protein-dependent transport system permease family.</text>
</comment>
<dbReference type="SUPFAM" id="SSF160964">
    <property type="entry name" value="MalF N-terminal region-like"/>
    <property type="match status" value="1"/>
</dbReference>
<dbReference type="GO" id="GO:0005886">
    <property type="term" value="C:plasma membrane"/>
    <property type="evidence" value="ECO:0007669"/>
    <property type="project" value="UniProtKB-SubCell"/>
</dbReference>
<feature type="transmembrane region" description="Helical" evidence="7">
    <location>
        <begin position="119"/>
        <end position="139"/>
    </location>
</feature>
<proteinExistence type="inferred from homology"/>
<dbReference type="Pfam" id="PF00528">
    <property type="entry name" value="BPD_transp_1"/>
    <property type="match status" value="1"/>
</dbReference>
<name>A0A2K1PC57_9BACT</name>
<gene>
    <name evidence="9" type="ORF">X927_03320</name>
</gene>
<keyword evidence="4 7" id="KW-0812">Transmembrane</keyword>